<sequence length="106" mass="11558">MATKRLTEASGSFSHLHMAVCKPPRYTNPQEAGRTAATLVVVTCGFASYKLRKVHRCMKAFCRVVKVGAVVSKPLNLLAHHWTDSLSPDLTAVGHPYILVPGGRML</sequence>
<protein>
    <submittedName>
        <fullName evidence="1">Uncharacterized protein</fullName>
    </submittedName>
</protein>
<proteinExistence type="predicted"/>
<dbReference type="InParanoid" id="L9L6V3"/>
<dbReference type="Proteomes" id="UP000011518">
    <property type="component" value="Unassembled WGS sequence"/>
</dbReference>
<gene>
    <name evidence="1" type="ORF">TREES_T100016719</name>
</gene>
<keyword evidence="2" id="KW-1185">Reference proteome</keyword>
<organism evidence="1 2">
    <name type="scientific">Tupaia chinensis</name>
    <name type="common">Chinese tree shrew</name>
    <name type="synonym">Tupaia belangeri chinensis</name>
    <dbReference type="NCBI Taxonomy" id="246437"/>
    <lineage>
        <taxon>Eukaryota</taxon>
        <taxon>Metazoa</taxon>
        <taxon>Chordata</taxon>
        <taxon>Craniata</taxon>
        <taxon>Vertebrata</taxon>
        <taxon>Euteleostomi</taxon>
        <taxon>Mammalia</taxon>
        <taxon>Eutheria</taxon>
        <taxon>Euarchontoglires</taxon>
        <taxon>Scandentia</taxon>
        <taxon>Tupaiidae</taxon>
        <taxon>Tupaia</taxon>
    </lineage>
</organism>
<accession>L9L6V3</accession>
<dbReference type="AlphaFoldDB" id="L9L6V3"/>
<reference evidence="2" key="1">
    <citation type="submission" date="2012-07" db="EMBL/GenBank/DDBJ databases">
        <title>Genome of the Chinese tree shrew, a rising model animal genetically related to primates.</title>
        <authorList>
            <person name="Zhang G."/>
            <person name="Fan Y."/>
            <person name="Yao Y."/>
            <person name="Huang Z."/>
        </authorList>
    </citation>
    <scope>NUCLEOTIDE SEQUENCE [LARGE SCALE GENOMIC DNA]</scope>
</reference>
<name>L9L6V3_TUPCH</name>
<reference evidence="2" key="2">
    <citation type="journal article" date="2013" name="Nat. Commun.">
        <title>Genome of the Chinese tree shrew.</title>
        <authorList>
            <person name="Fan Y."/>
            <person name="Huang Z.Y."/>
            <person name="Cao C.C."/>
            <person name="Chen C.S."/>
            <person name="Chen Y.X."/>
            <person name="Fan D.D."/>
            <person name="He J."/>
            <person name="Hou H.L."/>
            <person name="Hu L."/>
            <person name="Hu X.T."/>
            <person name="Jiang X.T."/>
            <person name="Lai R."/>
            <person name="Lang Y.S."/>
            <person name="Liang B."/>
            <person name="Liao S.G."/>
            <person name="Mu D."/>
            <person name="Ma Y.Y."/>
            <person name="Niu Y.Y."/>
            <person name="Sun X.Q."/>
            <person name="Xia J.Q."/>
            <person name="Xiao J."/>
            <person name="Xiong Z.Q."/>
            <person name="Xu L."/>
            <person name="Yang L."/>
            <person name="Zhang Y."/>
            <person name="Zhao W."/>
            <person name="Zhao X.D."/>
            <person name="Zheng Y.T."/>
            <person name="Zhou J.M."/>
            <person name="Zhu Y.B."/>
            <person name="Zhang G.J."/>
            <person name="Wang J."/>
            <person name="Yao Y.G."/>
        </authorList>
    </citation>
    <scope>NUCLEOTIDE SEQUENCE [LARGE SCALE GENOMIC DNA]</scope>
</reference>
<evidence type="ECO:0000313" key="2">
    <source>
        <dbReference type="Proteomes" id="UP000011518"/>
    </source>
</evidence>
<dbReference type="EMBL" id="KB320486">
    <property type="protein sequence ID" value="ELW70721.1"/>
    <property type="molecule type" value="Genomic_DNA"/>
</dbReference>
<evidence type="ECO:0000313" key="1">
    <source>
        <dbReference type="EMBL" id="ELW70721.1"/>
    </source>
</evidence>